<comment type="caution">
    <text evidence="5">The sequence shown here is derived from an EMBL/GenBank/DDBJ whole genome shotgun (WGS) entry which is preliminary data.</text>
</comment>
<keyword evidence="7" id="KW-1185">Reference proteome</keyword>
<feature type="binding site" evidence="4">
    <location>
        <position position="74"/>
    </location>
    <ligand>
        <name>Mg(2+)</name>
        <dbReference type="ChEBI" id="CHEBI:18420"/>
        <label>1</label>
        <note>catalytic</note>
    </ligand>
</feature>
<dbReference type="RefSeq" id="WP_306410050.1">
    <property type="nucleotide sequence ID" value="NZ_JANFPI010000001.1"/>
</dbReference>
<dbReference type="InterPro" id="IPR020550">
    <property type="entry name" value="Inositol_monophosphatase_CS"/>
</dbReference>
<dbReference type="Gene3D" id="3.30.540.10">
    <property type="entry name" value="Fructose-1,6-Bisphosphatase, subunit A, domain 1"/>
    <property type="match status" value="1"/>
</dbReference>
<proteinExistence type="inferred from homology"/>
<gene>
    <name evidence="5" type="ORF">NOF55_04215</name>
    <name evidence="6" type="ORF">NOF55_16210</name>
</gene>
<dbReference type="Proteomes" id="UP001208771">
    <property type="component" value="Unassembled WGS sequence"/>
</dbReference>
<accession>A0AAE3MW27</accession>
<evidence type="ECO:0000313" key="5">
    <source>
        <dbReference type="EMBL" id="MCX8996303.1"/>
    </source>
</evidence>
<dbReference type="EMBL" id="JANFPI010000001">
    <property type="protein sequence ID" value="MCX8996303.1"/>
    <property type="molecule type" value="Genomic_DNA"/>
</dbReference>
<evidence type="ECO:0000256" key="3">
    <source>
        <dbReference type="ARBA" id="ARBA00022842"/>
    </source>
</evidence>
<dbReference type="GO" id="GO:0046872">
    <property type="term" value="F:metal ion binding"/>
    <property type="evidence" value="ECO:0007669"/>
    <property type="project" value="UniProtKB-KW"/>
</dbReference>
<dbReference type="AlphaFoldDB" id="A0AAE3MW27"/>
<evidence type="ECO:0000256" key="1">
    <source>
        <dbReference type="ARBA" id="ARBA00009759"/>
    </source>
</evidence>
<dbReference type="Pfam" id="PF00459">
    <property type="entry name" value="Inositol_P"/>
    <property type="match status" value="1"/>
</dbReference>
<dbReference type="GO" id="GO:0008934">
    <property type="term" value="F:inositol monophosphate 1-phosphatase activity"/>
    <property type="evidence" value="ECO:0007669"/>
    <property type="project" value="TreeGrafter"/>
</dbReference>
<evidence type="ECO:0000256" key="4">
    <source>
        <dbReference type="PIRSR" id="PIRSR600760-2"/>
    </source>
</evidence>
<keyword evidence="2 4" id="KW-0479">Metal-binding</keyword>
<dbReference type="PANTHER" id="PTHR20854:SF4">
    <property type="entry name" value="INOSITOL-1-MONOPHOSPHATASE-RELATED"/>
    <property type="match status" value="1"/>
</dbReference>
<evidence type="ECO:0000256" key="2">
    <source>
        <dbReference type="ARBA" id="ARBA00022723"/>
    </source>
</evidence>
<dbReference type="Gene3D" id="3.40.190.80">
    <property type="match status" value="1"/>
</dbReference>
<feature type="binding site" evidence="4">
    <location>
        <position position="95"/>
    </location>
    <ligand>
        <name>Mg(2+)</name>
        <dbReference type="ChEBI" id="CHEBI:18420"/>
        <label>1</label>
        <note>catalytic</note>
    </ligand>
</feature>
<comment type="similarity">
    <text evidence="1">Belongs to the inositol monophosphatase superfamily.</text>
</comment>
<dbReference type="EMBL" id="JANFPI010000005">
    <property type="protein sequence ID" value="MCX8998658.1"/>
    <property type="molecule type" value="Genomic_DNA"/>
</dbReference>
<dbReference type="GO" id="GO:0007165">
    <property type="term" value="P:signal transduction"/>
    <property type="evidence" value="ECO:0007669"/>
    <property type="project" value="TreeGrafter"/>
</dbReference>
<dbReference type="GO" id="GO:0046854">
    <property type="term" value="P:phosphatidylinositol phosphate biosynthetic process"/>
    <property type="evidence" value="ECO:0007669"/>
    <property type="project" value="InterPro"/>
</dbReference>
<evidence type="ECO:0000313" key="6">
    <source>
        <dbReference type="EMBL" id="MCX8998658.1"/>
    </source>
</evidence>
<evidence type="ECO:0000313" key="7">
    <source>
        <dbReference type="Proteomes" id="UP001208771"/>
    </source>
</evidence>
<comment type="cofactor">
    <cofactor evidence="4">
        <name>Mg(2+)</name>
        <dbReference type="ChEBI" id="CHEBI:18420"/>
    </cofactor>
</comment>
<dbReference type="PROSITE" id="PS00630">
    <property type="entry name" value="IMP_2"/>
    <property type="match status" value="1"/>
</dbReference>
<dbReference type="InterPro" id="IPR000760">
    <property type="entry name" value="Inositol_monophosphatase-like"/>
</dbReference>
<dbReference type="PANTHER" id="PTHR20854">
    <property type="entry name" value="INOSITOL MONOPHOSPHATASE"/>
    <property type="match status" value="1"/>
</dbReference>
<name>A0AAE3MW27_9HYPH</name>
<dbReference type="CDD" id="cd01638">
    <property type="entry name" value="CysQ"/>
    <property type="match status" value="1"/>
</dbReference>
<feature type="binding site" evidence="4">
    <location>
        <position position="92"/>
    </location>
    <ligand>
        <name>Mg(2+)</name>
        <dbReference type="ChEBI" id="CHEBI:18420"/>
        <label>1</label>
        <note>catalytic</note>
    </ligand>
</feature>
<sequence>MRQTPAEPWADDLELLRAAAREAGRAVMGFFRNDPHVSWKNGGRSPVTEADFAANRILADRLRPARPDYGWLSEESDDDASRLSHETLFVIDPIDGTRAFIAGEPTWVVSAAVVHRGRPVAGVLYAPVMEEEFTAVAGGPALRNGAAISVNAVRPDGPLRLACGKDMLGLFESGFAARIERAPHVPSLAYRLAMVADGRLDATLVRPDAQDWDLAAAELVLEAAGGALCDCNGEAIAYNRPDVSHGFLCAAAAPLIGPLLRHFSWPREG</sequence>
<protein>
    <submittedName>
        <fullName evidence="5">3'(2'),5'-bisphosphate nucleotidase CysQ</fullName>
    </submittedName>
</protein>
<organism evidence="5 7">
    <name type="scientific">Ectorhizobium quercum</name>
    <dbReference type="NCBI Taxonomy" id="2965071"/>
    <lineage>
        <taxon>Bacteria</taxon>
        <taxon>Pseudomonadati</taxon>
        <taxon>Pseudomonadota</taxon>
        <taxon>Alphaproteobacteria</taxon>
        <taxon>Hyphomicrobiales</taxon>
        <taxon>Rhizobiaceae</taxon>
        <taxon>Ectorhizobium</taxon>
    </lineage>
</organism>
<dbReference type="GO" id="GO:0006020">
    <property type="term" value="P:inositol metabolic process"/>
    <property type="evidence" value="ECO:0007669"/>
    <property type="project" value="TreeGrafter"/>
</dbReference>
<feature type="binding site" evidence="4">
    <location>
        <position position="94"/>
    </location>
    <ligand>
        <name>Mg(2+)</name>
        <dbReference type="ChEBI" id="CHEBI:18420"/>
        <label>1</label>
        <note>catalytic</note>
    </ligand>
</feature>
<feature type="binding site" evidence="4">
    <location>
        <position position="213"/>
    </location>
    <ligand>
        <name>Mg(2+)</name>
        <dbReference type="ChEBI" id="CHEBI:18420"/>
        <label>1</label>
        <note>catalytic</note>
    </ligand>
</feature>
<reference evidence="5" key="1">
    <citation type="submission" date="2022-07" db="EMBL/GenBank/DDBJ databases">
        <title>Ectorhizobium quercum gen.nov., sp. nov.</title>
        <authorList>
            <person name="Ma T."/>
            <person name="Li Y."/>
        </authorList>
    </citation>
    <scope>NUCLEOTIDE SEQUENCE</scope>
    <source>
        <strain evidence="5">BDR2-2</strain>
    </source>
</reference>
<dbReference type="PRINTS" id="PR00377">
    <property type="entry name" value="IMPHPHTASES"/>
</dbReference>
<keyword evidence="3 4" id="KW-0460">Magnesium</keyword>
<dbReference type="SUPFAM" id="SSF56655">
    <property type="entry name" value="Carbohydrate phosphatase"/>
    <property type="match status" value="1"/>
</dbReference>